<dbReference type="GO" id="GO:0008270">
    <property type="term" value="F:zinc ion binding"/>
    <property type="evidence" value="ECO:0007669"/>
    <property type="project" value="UniProtKB-KW"/>
</dbReference>
<evidence type="ECO:0000256" key="4">
    <source>
        <dbReference type="SAM" id="MobiDB-lite"/>
    </source>
</evidence>
<sequence>MPGNSTARSRQAEFKLLDNNPPTEPLTYSRSLEEANPGDSPLPPPAALLRALPDFSACKPDECGGYYDHSGLDYQHNGSLVDCFKCGSLEAEASMHPLPCGHQLCNACLSITAINATAQAHCTDPRVAWRIGEVAAELGRLRRDLVPRDMTRLRAFEEARMGRYRRELLELLGLSCCGLDMKLLERFMPCLDEWVARSLWAATWELFRGAGQDGTMRCGWHDCGAAVPKWCTFEIEYERRWYCPACGGNSMWHSQRLGPAR</sequence>
<feature type="region of interest" description="Disordered" evidence="4">
    <location>
        <begin position="1"/>
        <end position="44"/>
    </location>
</feature>
<dbReference type="PROSITE" id="PS00518">
    <property type="entry name" value="ZF_RING_1"/>
    <property type="match status" value="1"/>
</dbReference>
<evidence type="ECO:0000256" key="2">
    <source>
        <dbReference type="ARBA" id="ARBA00022771"/>
    </source>
</evidence>
<comment type="caution">
    <text evidence="5">The sequence shown here is derived from an EMBL/GenBank/DDBJ whole genome shotgun (WGS) entry which is preliminary data.</text>
</comment>
<keyword evidence="3" id="KW-0862">Zinc</keyword>
<dbReference type="AlphaFoldDB" id="A0AAD9W1E2"/>
<reference evidence="5" key="1">
    <citation type="submission" date="2023-06" db="EMBL/GenBank/DDBJ databases">
        <authorList>
            <person name="Noh H."/>
        </authorList>
    </citation>
    <scope>NUCLEOTIDE SEQUENCE</scope>
    <source>
        <strain evidence="5">DUCC20226</strain>
    </source>
</reference>
<gene>
    <name evidence="5" type="ORF">N8I77_010800</name>
</gene>
<evidence type="ECO:0000256" key="3">
    <source>
        <dbReference type="ARBA" id="ARBA00022833"/>
    </source>
</evidence>
<dbReference type="InterPro" id="IPR017907">
    <property type="entry name" value="Znf_RING_CS"/>
</dbReference>
<organism evidence="5 6">
    <name type="scientific">Phomopsis amygdali</name>
    <name type="common">Fusicoccum amygdali</name>
    <dbReference type="NCBI Taxonomy" id="1214568"/>
    <lineage>
        <taxon>Eukaryota</taxon>
        <taxon>Fungi</taxon>
        <taxon>Dikarya</taxon>
        <taxon>Ascomycota</taxon>
        <taxon>Pezizomycotina</taxon>
        <taxon>Sordariomycetes</taxon>
        <taxon>Sordariomycetidae</taxon>
        <taxon>Diaporthales</taxon>
        <taxon>Diaporthaceae</taxon>
        <taxon>Diaporthe</taxon>
    </lineage>
</organism>
<name>A0AAD9W1E2_PHOAM</name>
<keyword evidence="2" id="KW-0863">Zinc-finger</keyword>
<evidence type="ECO:0000313" key="6">
    <source>
        <dbReference type="Proteomes" id="UP001265746"/>
    </source>
</evidence>
<accession>A0AAD9W1E2</accession>
<evidence type="ECO:0000256" key="1">
    <source>
        <dbReference type="ARBA" id="ARBA00022723"/>
    </source>
</evidence>
<evidence type="ECO:0000313" key="5">
    <source>
        <dbReference type="EMBL" id="KAK2601345.1"/>
    </source>
</evidence>
<protein>
    <recommendedName>
        <fullName evidence="7">RING-type domain-containing protein</fullName>
    </recommendedName>
</protein>
<keyword evidence="6" id="KW-1185">Reference proteome</keyword>
<dbReference type="EMBL" id="JAUJFL010000006">
    <property type="protein sequence ID" value="KAK2601345.1"/>
    <property type="molecule type" value="Genomic_DNA"/>
</dbReference>
<evidence type="ECO:0008006" key="7">
    <source>
        <dbReference type="Google" id="ProtNLM"/>
    </source>
</evidence>
<proteinExistence type="predicted"/>
<keyword evidence="1" id="KW-0479">Metal-binding</keyword>
<dbReference type="Proteomes" id="UP001265746">
    <property type="component" value="Unassembled WGS sequence"/>
</dbReference>